<reference evidence="9" key="1">
    <citation type="journal article" date="2018" name="Antonie Van Leeuwenhoek">
        <title>Proteinivorax hydrogeniformans sp. nov., an anaerobic, haloalkaliphilic bacterium fermenting proteinaceous compounds with high hydrogen production.</title>
        <authorList>
            <person name="Boltyanskaya Y."/>
            <person name="Detkova E."/>
            <person name="Pimenov N."/>
            <person name="Kevbrin V."/>
        </authorList>
    </citation>
    <scope>NUCLEOTIDE SEQUENCE</scope>
    <source>
        <strain evidence="9">Z-710</strain>
    </source>
</reference>
<organism evidence="9">
    <name type="scientific">Proteinivorax hydrogeniformans</name>
    <dbReference type="NCBI Taxonomy" id="1826727"/>
    <lineage>
        <taxon>Bacteria</taxon>
        <taxon>Bacillati</taxon>
        <taxon>Bacillota</taxon>
        <taxon>Clostridia</taxon>
        <taxon>Eubacteriales</taxon>
        <taxon>Proteinivoracaceae</taxon>
        <taxon>Proteinivorax</taxon>
    </lineage>
</organism>
<gene>
    <name evidence="9" type="ORF">PRVXH_000326</name>
</gene>
<dbReference type="InterPro" id="IPR050067">
    <property type="entry name" value="IPM_dehydratase_rel_enz"/>
</dbReference>
<dbReference type="InterPro" id="IPR001030">
    <property type="entry name" value="Acoase/IPM_deHydtase_lsu_aba"/>
</dbReference>
<dbReference type="PROSITE" id="PS00450">
    <property type="entry name" value="ACONITASE_1"/>
    <property type="match status" value="1"/>
</dbReference>
<evidence type="ECO:0000256" key="2">
    <source>
        <dbReference type="ARBA" id="ARBA00007185"/>
    </source>
</evidence>
<dbReference type="GO" id="GO:0009098">
    <property type="term" value="P:L-leucine biosynthetic process"/>
    <property type="evidence" value="ECO:0007669"/>
    <property type="project" value="InterPro"/>
</dbReference>
<sequence>MNIIEKIIAQKANKDFVKVGDEVTISVDLAIAHDVTAPMAIKQFKSINIDRVFNKDKVAFVMDHCIPCSTVESREQHNYIKEFSNQFGVKLFDKSEGVIHQVLREEKLCDTGDVVVGADSHTCTAGAYGALALPVGSTELAAVMALGTIDIEVPQTHLIKIEGQLKKGVYAKDIILHVIGKFGTNGFTDKGVIFTGETILNLTVEEKMTIANMMIEKGAMIGYIDQEKEMDTEKIGEVSDITCISAEDIKPVAACPSSPANIKPVEEIEGTKINQVVVGSCTNGRYSDMEIIANVLKDRKASDDVTLIVVPASKKVLDKMEENGLCKIIRDAGAIIINPGCGPCFGAHQGLLNKGDVAITTTNRNFPGRMGHKDAKIYLASPRVVAESAVKGYIVRPGTVIPLEV</sequence>
<evidence type="ECO:0000256" key="6">
    <source>
        <dbReference type="ARBA" id="ARBA00023014"/>
    </source>
</evidence>
<evidence type="ECO:0000256" key="3">
    <source>
        <dbReference type="ARBA" id="ARBA00022485"/>
    </source>
</evidence>
<dbReference type="NCBIfam" id="TIGR01343">
    <property type="entry name" value="hacA_fam"/>
    <property type="match status" value="1"/>
</dbReference>
<evidence type="ECO:0000259" key="8">
    <source>
        <dbReference type="Pfam" id="PF00330"/>
    </source>
</evidence>
<keyword evidence="6" id="KW-0411">Iron-sulfur</keyword>
<dbReference type="PRINTS" id="PR00415">
    <property type="entry name" value="ACONITASE"/>
</dbReference>
<comment type="cofactor">
    <cofactor evidence="1">
        <name>[4Fe-4S] cluster</name>
        <dbReference type="ChEBI" id="CHEBI:49883"/>
    </cofactor>
</comment>
<dbReference type="Pfam" id="PF00330">
    <property type="entry name" value="Aconitase"/>
    <property type="match status" value="2"/>
</dbReference>
<keyword evidence="4" id="KW-0479">Metal-binding</keyword>
<dbReference type="Gene3D" id="3.30.499.10">
    <property type="entry name" value="Aconitase, domain 3"/>
    <property type="match status" value="2"/>
</dbReference>
<dbReference type="GO" id="GO:0051539">
    <property type="term" value="F:4 iron, 4 sulfur cluster binding"/>
    <property type="evidence" value="ECO:0007669"/>
    <property type="project" value="UniProtKB-KW"/>
</dbReference>
<reference evidence="9" key="2">
    <citation type="submission" date="2024-06" db="EMBL/GenBank/DDBJ databases">
        <authorList>
            <person name="Petrova K.O."/>
            <person name="Toshchakov S.V."/>
            <person name="Boltjanskaja Y.V."/>
            <person name="Kevbrin V.V."/>
        </authorList>
    </citation>
    <scope>NUCLEOTIDE SEQUENCE</scope>
    <source>
        <strain evidence="9">Z-710</strain>
    </source>
</reference>
<dbReference type="NCBIfam" id="TIGR02086">
    <property type="entry name" value="IPMI_arch"/>
    <property type="match status" value="1"/>
</dbReference>
<dbReference type="PANTHER" id="PTHR43822:SF2">
    <property type="entry name" value="HOMOACONITASE, MITOCHONDRIAL"/>
    <property type="match status" value="1"/>
</dbReference>
<dbReference type="InterPro" id="IPR006251">
    <property type="entry name" value="Homoacnase/IPMdehydase_lsu"/>
</dbReference>
<evidence type="ECO:0000313" key="9">
    <source>
        <dbReference type="EMBL" id="XCI29027.1"/>
    </source>
</evidence>
<dbReference type="PANTHER" id="PTHR43822">
    <property type="entry name" value="HOMOACONITASE, MITOCHONDRIAL-RELATED"/>
    <property type="match status" value="1"/>
</dbReference>
<feature type="domain" description="Aconitase/3-isopropylmalate dehydratase large subunit alpha/beta/alpha" evidence="8">
    <location>
        <begin position="261"/>
        <end position="392"/>
    </location>
</feature>
<comment type="similarity">
    <text evidence="2">Belongs to the aconitase/IPM isomerase family.</text>
</comment>
<evidence type="ECO:0000256" key="1">
    <source>
        <dbReference type="ARBA" id="ARBA00001966"/>
    </source>
</evidence>
<proteinExistence type="inferred from homology"/>
<dbReference type="EC" id="4.2.1.33" evidence="9"/>
<keyword evidence="3" id="KW-0004">4Fe-4S</keyword>
<dbReference type="RefSeq" id="WP_353893576.1">
    <property type="nucleotide sequence ID" value="NZ_CP159485.1"/>
</dbReference>
<evidence type="ECO:0000256" key="4">
    <source>
        <dbReference type="ARBA" id="ARBA00022723"/>
    </source>
</evidence>
<keyword evidence="7 9" id="KW-0456">Lyase</keyword>
<dbReference type="InterPro" id="IPR036008">
    <property type="entry name" value="Aconitase_4Fe-4S_dom"/>
</dbReference>
<dbReference type="AlphaFoldDB" id="A0AAU8HUH6"/>
<keyword evidence="5" id="KW-0408">Iron</keyword>
<accession>A0AAU8HUH6</accession>
<dbReference type="SUPFAM" id="SSF53732">
    <property type="entry name" value="Aconitase iron-sulfur domain"/>
    <property type="match status" value="1"/>
</dbReference>
<dbReference type="NCBIfam" id="NF001614">
    <property type="entry name" value="PRK00402.1"/>
    <property type="match status" value="1"/>
</dbReference>
<evidence type="ECO:0000256" key="7">
    <source>
        <dbReference type="ARBA" id="ARBA00023239"/>
    </source>
</evidence>
<dbReference type="InterPro" id="IPR011826">
    <property type="entry name" value="HAcnase/IPMdehydase_lsu_prok"/>
</dbReference>
<evidence type="ECO:0000256" key="5">
    <source>
        <dbReference type="ARBA" id="ARBA00023004"/>
    </source>
</evidence>
<dbReference type="InterPro" id="IPR018136">
    <property type="entry name" value="Aconitase_4Fe-4S_BS"/>
</dbReference>
<name>A0AAU8HUH6_9FIRM</name>
<dbReference type="GO" id="GO:0046872">
    <property type="term" value="F:metal ion binding"/>
    <property type="evidence" value="ECO:0007669"/>
    <property type="project" value="UniProtKB-KW"/>
</dbReference>
<protein>
    <submittedName>
        <fullName evidence="9">Aconitase/3-isopropylmalate dehydratase large subunit family protein</fullName>
        <ecNumber evidence="9">4.2.1.33</ecNumber>
    </submittedName>
</protein>
<feature type="domain" description="Aconitase/3-isopropylmalate dehydratase large subunit alpha/beta/alpha" evidence="8">
    <location>
        <begin position="5"/>
        <end position="230"/>
    </location>
</feature>
<dbReference type="InterPro" id="IPR015931">
    <property type="entry name" value="Acnase/IPM_dHydase_lsu_aba_1/3"/>
</dbReference>
<dbReference type="GO" id="GO:0003861">
    <property type="term" value="F:3-isopropylmalate dehydratase activity"/>
    <property type="evidence" value="ECO:0007669"/>
    <property type="project" value="UniProtKB-EC"/>
</dbReference>
<dbReference type="EMBL" id="CP159485">
    <property type="protein sequence ID" value="XCI29027.1"/>
    <property type="molecule type" value="Genomic_DNA"/>
</dbReference>